<dbReference type="RefSeq" id="XP_013763523.1">
    <property type="nucleotide sequence ID" value="XM_013908069.1"/>
</dbReference>
<dbReference type="GO" id="GO:0009897">
    <property type="term" value="C:external side of plasma membrane"/>
    <property type="evidence" value="ECO:0007669"/>
    <property type="project" value="TreeGrafter"/>
</dbReference>
<sequence>MLITSLCQCKTLVQPLWFTAVFVSVFLSGVHIVQMMCSCEWDETGEVKGYWQYGYDGEDFIIFDLKTETWVAPVHEADNTKKKWDHDWALTGQKKNYLTQICPESLKKYVTYGRSSLMRTGTFQMSVDLDVSSVKPEDWHRYRCVFQLSGVNEDIVTRLDKSEIKTNERNNLAIIIAIFAVVLVLGAVNGIIVYKKKTSRCFLQPRK</sequence>
<dbReference type="Pfam" id="PF00129">
    <property type="entry name" value="MHC_I"/>
    <property type="match status" value="1"/>
</dbReference>
<keyword evidence="3" id="KW-0812">Transmembrane</keyword>
<feature type="transmembrane region" description="Helical" evidence="3">
    <location>
        <begin position="172"/>
        <end position="194"/>
    </location>
</feature>
<accession>A0A9Y6J5B7</accession>
<dbReference type="GO" id="GO:0005615">
    <property type="term" value="C:extracellular space"/>
    <property type="evidence" value="ECO:0007669"/>
    <property type="project" value="TreeGrafter"/>
</dbReference>
<dbReference type="AlphaFoldDB" id="A0A9Y6J5B7"/>
<protein>
    <submittedName>
        <fullName evidence="6">Zinc-alpha-2-glycoprotein-like</fullName>
    </submittedName>
</protein>
<dbReference type="GO" id="GO:0006955">
    <property type="term" value="P:immune response"/>
    <property type="evidence" value="ECO:0007669"/>
    <property type="project" value="TreeGrafter"/>
</dbReference>
<feature type="domain" description="MHC class I-like antigen recognition-like" evidence="4">
    <location>
        <begin position="28"/>
        <end position="117"/>
    </location>
</feature>
<dbReference type="PANTHER" id="PTHR16675:SF237">
    <property type="entry name" value="MHC CLASS I ANTIGEN TRANSCRIPT VARIANT 1-RELATED"/>
    <property type="match status" value="1"/>
</dbReference>
<evidence type="ECO:0000313" key="5">
    <source>
        <dbReference type="Proteomes" id="UP000695023"/>
    </source>
</evidence>
<dbReference type="PRINTS" id="PR01638">
    <property type="entry name" value="MHCCLASSI"/>
</dbReference>
<keyword evidence="1" id="KW-0325">Glycoprotein</keyword>
<dbReference type="InterPro" id="IPR011161">
    <property type="entry name" value="MHC_I-like_Ag-recog"/>
</dbReference>
<dbReference type="InterPro" id="IPR011162">
    <property type="entry name" value="MHC_I/II-like_Ag-recog"/>
</dbReference>
<dbReference type="InterPro" id="IPR001039">
    <property type="entry name" value="MHC_I_a_a1/a2"/>
</dbReference>
<reference evidence="6" key="1">
    <citation type="submission" date="2025-08" db="UniProtKB">
        <authorList>
            <consortium name="RefSeq"/>
        </authorList>
    </citation>
    <scope>IDENTIFICATION</scope>
</reference>
<dbReference type="SUPFAM" id="SSF54452">
    <property type="entry name" value="MHC antigen-recognition domain"/>
    <property type="match status" value="1"/>
</dbReference>
<evidence type="ECO:0000259" key="4">
    <source>
        <dbReference type="Pfam" id="PF00129"/>
    </source>
</evidence>
<organism evidence="5 6">
    <name type="scientific">Pundamilia nyererei</name>
    <dbReference type="NCBI Taxonomy" id="303518"/>
    <lineage>
        <taxon>Eukaryota</taxon>
        <taxon>Metazoa</taxon>
        <taxon>Chordata</taxon>
        <taxon>Craniata</taxon>
        <taxon>Vertebrata</taxon>
        <taxon>Euteleostomi</taxon>
        <taxon>Actinopterygii</taxon>
        <taxon>Neopterygii</taxon>
        <taxon>Teleostei</taxon>
        <taxon>Neoteleostei</taxon>
        <taxon>Acanthomorphata</taxon>
        <taxon>Ovalentaria</taxon>
        <taxon>Cichlomorphae</taxon>
        <taxon>Cichliformes</taxon>
        <taxon>Cichlidae</taxon>
        <taxon>African cichlids</taxon>
        <taxon>Pseudocrenilabrinae</taxon>
        <taxon>Haplochromini</taxon>
        <taxon>Pundamilia</taxon>
    </lineage>
</organism>
<dbReference type="Gene3D" id="3.30.500.10">
    <property type="entry name" value="MHC class I-like antigen recognition-like"/>
    <property type="match status" value="1"/>
</dbReference>
<evidence type="ECO:0000256" key="3">
    <source>
        <dbReference type="SAM" id="Phobius"/>
    </source>
</evidence>
<feature type="transmembrane region" description="Helical" evidence="3">
    <location>
        <begin position="12"/>
        <end position="33"/>
    </location>
</feature>
<keyword evidence="3" id="KW-0472">Membrane</keyword>
<dbReference type="InterPro" id="IPR050208">
    <property type="entry name" value="MHC_class-I_related"/>
</dbReference>
<dbReference type="Proteomes" id="UP000695023">
    <property type="component" value="Unplaced"/>
</dbReference>
<gene>
    <name evidence="6" type="primary">LOC106456022</name>
</gene>
<keyword evidence="5" id="KW-1185">Reference proteome</keyword>
<evidence type="ECO:0000256" key="2">
    <source>
        <dbReference type="RuleBase" id="RU004439"/>
    </source>
</evidence>
<dbReference type="GeneID" id="106456022"/>
<keyword evidence="3" id="KW-1133">Transmembrane helix</keyword>
<name>A0A9Y6J5B7_9CICH</name>
<comment type="similarity">
    <text evidence="2">Belongs to the MHC class I family.</text>
</comment>
<evidence type="ECO:0000256" key="1">
    <source>
        <dbReference type="ARBA" id="ARBA00023180"/>
    </source>
</evidence>
<dbReference type="PANTHER" id="PTHR16675">
    <property type="entry name" value="MHC CLASS I-RELATED"/>
    <property type="match status" value="1"/>
</dbReference>
<proteinExistence type="inferred from homology"/>
<evidence type="ECO:0000313" key="6">
    <source>
        <dbReference type="RefSeq" id="XP_013763523.1"/>
    </source>
</evidence>
<dbReference type="InterPro" id="IPR037055">
    <property type="entry name" value="MHC_I-like_Ag-recog_sf"/>
</dbReference>